<evidence type="ECO:0000256" key="2">
    <source>
        <dbReference type="SAM" id="MobiDB-lite"/>
    </source>
</evidence>
<dbReference type="GO" id="GO:0010181">
    <property type="term" value="F:FMN binding"/>
    <property type="evidence" value="ECO:0007669"/>
    <property type="project" value="TreeGrafter"/>
</dbReference>
<evidence type="ECO:0000256" key="1">
    <source>
        <dbReference type="ARBA" id="ARBA00023002"/>
    </source>
</evidence>
<evidence type="ECO:0000259" key="3">
    <source>
        <dbReference type="Pfam" id="PF02525"/>
    </source>
</evidence>
<dbReference type="OrthoDB" id="9798454at2"/>
<proteinExistence type="predicted"/>
<evidence type="ECO:0000313" key="4">
    <source>
        <dbReference type="EMBL" id="RJF95389.1"/>
    </source>
</evidence>
<feature type="domain" description="Flavodoxin-like fold" evidence="3">
    <location>
        <begin position="6"/>
        <end position="168"/>
    </location>
</feature>
<dbReference type="InterPro" id="IPR029039">
    <property type="entry name" value="Flavoprotein-like_sf"/>
</dbReference>
<dbReference type="Pfam" id="PF02525">
    <property type="entry name" value="Flavodoxin_2"/>
    <property type="match status" value="1"/>
</dbReference>
<dbReference type="Proteomes" id="UP000265955">
    <property type="component" value="Unassembled WGS sequence"/>
</dbReference>
<feature type="region of interest" description="Disordered" evidence="2">
    <location>
        <begin position="186"/>
        <end position="205"/>
    </location>
</feature>
<reference evidence="5" key="1">
    <citation type="submission" date="2018-09" db="EMBL/GenBank/DDBJ databases">
        <authorList>
            <person name="Zhu H."/>
        </authorList>
    </citation>
    <scope>NUCLEOTIDE SEQUENCE [LARGE SCALE GENOMIC DNA]</scope>
    <source>
        <strain evidence="5">K1R23-30</strain>
    </source>
</reference>
<gene>
    <name evidence="4" type="ORF">D3871_18405</name>
</gene>
<dbReference type="InterPro" id="IPR046980">
    <property type="entry name" value="KefG/KefF"/>
</dbReference>
<dbReference type="GO" id="GO:0009055">
    <property type="term" value="F:electron transfer activity"/>
    <property type="evidence" value="ECO:0007669"/>
    <property type="project" value="TreeGrafter"/>
</dbReference>
<keyword evidence="1" id="KW-0560">Oxidoreductase</keyword>
<dbReference type="EMBL" id="QYUO01000002">
    <property type="protein sequence ID" value="RJF95389.1"/>
    <property type="molecule type" value="Genomic_DNA"/>
</dbReference>
<accession>A0A3A3FNY0</accession>
<comment type="caution">
    <text evidence="4">The sequence shown here is derived from an EMBL/GenBank/DDBJ whole genome shotgun (WGS) entry which is preliminary data.</text>
</comment>
<dbReference type="PANTHER" id="PTHR47307">
    <property type="entry name" value="GLUTATHIONE-REGULATED POTASSIUM-EFFLUX SYSTEM ANCILLARY PROTEIN KEFG"/>
    <property type="match status" value="1"/>
</dbReference>
<name>A0A3A3FNY0_9BURK</name>
<dbReference type="RefSeq" id="WP_119770539.1">
    <property type="nucleotide sequence ID" value="NZ_QYUO01000002.1"/>
</dbReference>
<organism evidence="4 5">
    <name type="scientific">Noviherbaspirillum saxi</name>
    <dbReference type="NCBI Taxonomy" id="2320863"/>
    <lineage>
        <taxon>Bacteria</taxon>
        <taxon>Pseudomonadati</taxon>
        <taxon>Pseudomonadota</taxon>
        <taxon>Betaproteobacteria</taxon>
        <taxon>Burkholderiales</taxon>
        <taxon>Oxalobacteraceae</taxon>
        <taxon>Noviherbaspirillum</taxon>
    </lineage>
</organism>
<keyword evidence="5" id="KW-1185">Reference proteome</keyword>
<dbReference type="GO" id="GO:0003955">
    <property type="term" value="F:NAD(P)H dehydrogenase (quinone) activity"/>
    <property type="evidence" value="ECO:0007669"/>
    <property type="project" value="TreeGrafter"/>
</dbReference>
<dbReference type="PANTHER" id="PTHR47307:SF2">
    <property type="entry name" value="GLUTATHIONE-REGULATED POTASSIUM-EFFLUX SYSTEM ANCILLARY PROTEIN KEFF"/>
    <property type="match status" value="1"/>
</dbReference>
<sequence>MTSTPRILILYAHPAHGNSRVNRRLREHVEDIPHVQVHDLYEMYPDFHIDVAHEQRMLEQSELIVFQHPVQWYSMPALLKEWIDVVFEHGWAYGHDGHALQGKDLWLVATTGGPAAAYQPDGYHRRNFSDFLPPYEQTAQLCGLRWLPPLIVHGSRRASDAEMAPQAQLYRERLLSYPAWSKECVAPSDRDPIAPELQPGNPHEQ</sequence>
<dbReference type="Gene3D" id="3.40.50.360">
    <property type="match status" value="1"/>
</dbReference>
<dbReference type="SUPFAM" id="SSF52218">
    <property type="entry name" value="Flavoproteins"/>
    <property type="match status" value="1"/>
</dbReference>
<protein>
    <submittedName>
        <fullName evidence="4">NAD(P)H dehydrogenase</fullName>
    </submittedName>
</protein>
<dbReference type="InterPro" id="IPR003680">
    <property type="entry name" value="Flavodoxin_fold"/>
</dbReference>
<evidence type="ECO:0000313" key="5">
    <source>
        <dbReference type="Proteomes" id="UP000265955"/>
    </source>
</evidence>
<dbReference type="AlphaFoldDB" id="A0A3A3FNY0"/>